<evidence type="ECO:0000259" key="1">
    <source>
        <dbReference type="Pfam" id="PF00534"/>
    </source>
</evidence>
<reference evidence="3" key="2">
    <citation type="journal article" date="2021" name="PeerJ">
        <title>Extensive microbial diversity within the chicken gut microbiome revealed by metagenomics and culture.</title>
        <authorList>
            <person name="Gilroy R."/>
            <person name="Ravi A."/>
            <person name="Getino M."/>
            <person name="Pursley I."/>
            <person name="Horton D.L."/>
            <person name="Alikhan N.F."/>
            <person name="Baker D."/>
            <person name="Gharbi K."/>
            <person name="Hall N."/>
            <person name="Watson M."/>
            <person name="Adriaenssens E.M."/>
            <person name="Foster-Nyarko E."/>
            <person name="Jarju S."/>
            <person name="Secka A."/>
            <person name="Antonio M."/>
            <person name="Oren A."/>
            <person name="Chaudhuri R.R."/>
            <person name="La Ragione R."/>
            <person name="Hildebrand F."/>
            <person name="Pallen M.J."/>
        </authorList>
    </citation>
    <scope>NUCLEOTIDE SEQUENCE</scope>
    <source>
        <strain evidence="3">ChiHile30-977</strain>
    </source>
</reference>
<dbReference type="Pfam" id="PF13439">
    <property type="entry name" value="Glyco_transf_4"/>
    <property type="match status" value="1"/>
</dbReference>
<proteinExistence type="predicted"/>
<comment type="caution">
    <text evidence="3">The sequence shown here is derived from an EMBL/GenBank/DDBJ whole genome shotgun (WGS) entry which is preliminary data.</text>
</comment>
<gene>
    <name evidence="3" type="ORF">IAA66_06625</name>
</gene>
<evidence type="ECO:0000313" key="4">
    <source>
        <dbReference type="Proteomes" id="UP000886819"/>
    </source>
</evidence>
<dbReference type="Gene3D" id="3.40.50.2000">
    <property type="entry name" value="Glycogen Phosphorylase B"/>
    <property type="match status" value="2"/>
</dbReference>
<dbReference type="AlphaFoldDB" id="A0A9D1CJ04"/>
<dbReference type="Pfam" id="PF00534">
    <property type="entry name" value="Glycos_transf_1"/>
    <property type="match status" value="1"/>
</dbReference>
<dbReference type="InterPro" id="IPR001296">
    <property type="entry name" value="Glyco_trans_1"/>
</dbReference>
<dbReference type="PANTHER" id="PTHR45947">
    <property type="entry name" value="SULFOQUINOVOSYL TRANSFERASE SQD2"/>
    <property type="match status" value="1"/>
</dbReference>
<dbReference type="GO" id="GO:0016757">
    <property type="term" value="F:glycosyltransferase activity"/>
    <property type="evidence" value="ECO:0007669"/>
    <property type="project" value="InterPro"/>
</dbReference>
<dbReference type="SUPFAM" id="SSF53756">
    <property type="entry name" value="UDP-Glycosyltransferase/glycogen phosphorylase"/>
    <property type="match status" value="1"/>
</dbReference>
<feature type="domain" description="Glycosyltransferase subfamily 4-like N-terminal" evidence="2">
    <location>
        <begin position="14"/>
        <end position="183"/>
    </location>
</feature>
<dbReference type="Proteomes" id="UP000886819">
    <property type="component" value="Unassembled WGS sequence"/>
</dbReference>
<organism evidence="3 4">
    <name type="scientific">Candidatus Avichristensenella intestinipullorum</name>
    <dbReference type="NCBI Taxonomy" id="2840693"/>
    <lineage>
        <taxon>Bacteria</taxon>
        <taxon>Bacillati</taxon>
        <taxon>Bacillota</taxon>
        <taxon>Clostridia</taxon>
        <taxon>Candidatus Avichristensenella</taxon>
    </lineage>
</organism>
<dbReference type="InterPro" id="IPR028098">
    <property type="entry name" value="Glyco_trans_4-like_N"/>
</dbReference>
<dbReference type="PANTHER" id="PTHR45947:SF3">
    <property type="entry name" value="SULFOQUINOVOSYL TRANSFERASE SQD2"/>
    <property type="match status" value="1"/>
</dbReference>
<reference evidence="3" key="1">
    <citation type="submission" date="2020-10" db="EMBL/GenBank/DDBJ databases">
        <authorList>
            <person name="Gilroy R."/>
        </authorList>
    </citation>
    <scope>NUCLEOTIDE SEQUENCE</scope>
    <source>
        <strain evidence="3">ChiHile30-977</strain>
    </source>
</reference>
<feature type="domain" description="Glycosyl transferase family 1" evidence="1">
    <location>
        <begin position="200"/>
        <end position="347"/>
    </location>
</feature>
<dbReference type="EMBL" id="DVFI01000095">
    <property type="protein sequence ID" value="HIQ63247.1"/>
    <property type="molecule type" value="Genomic_DNA"/>
</dbReference>
<accession>A0A9D1CJ04</accession>
<evidence type="ECO:0000313" key="3">
    <source>
        <dbReference type="EMBL" id="HIQ63247.1"/>
    </source>
</evidence>
<evidence type="ECO:0000259" key="2">
    <source>
        <dbReference type="Pfam" id="PF13439"/>
    </source>
</evidence>
<name>A0A9D1CJ04_9FIRM</name>
<sequence>MVIGQFVDTYPPCVDGVGRVTQSYCETLTAMGHTAWYIAPDSAGTVAESEYGFPVLLQKSLKVPGELFRMGLPAIDARYRRRLDAIPFDIVHAQSPFVAGEEALRIARKRRVPLVTTFHSKYYQDFYDKTKSHAIARGVVNHIVRFYNRCDGVWTVNNATKEVLESYGYRGNILIMENGTDLESVSPAGQRALDSRLTLDERPVLLFVGQHNYKKNLHGVLDACVQLKAQGQPFQLVTAGDGPDMAAIRREVEEKGLAEQTHLLGFLSNREELMALYRRASLLVFPSLYDNAPMVLREAAVMETPTVVVRGSCSAEGITDGENGFICDDESGAAIARAVLRALPQTETVGRNARKTIPVPWEGILQKVVREYERLIAEKRG</sequence>
<dbReference type="InterPro" id="IPR050194">
    <property type="entry name" value="Glycosyltransferase_grp1"/>
</dbReference>
<protein>
    <submittedName>
        <fullName evidence="3">Glycosyltransferase</fullName>
    </submittedName>
</protein>